<sequence>MFSQTRIMELPGLLGLLGITRITLELLSKSGITELLAQIPSNSRLMTSLTRCWKPLDNYYQPKRFVITYHRQHAQSFEPAASCTVAHLTYLCWKPTRTLAREHD</sequence>
<evidence type="ECO:0000313" key="1">
    <source>
        <dbReference type="EMBL" id="CAG6478821.1"/>
    </source>
</evidence>
<organism evidence="1">
    <name type="scientific">Culex pipiens</name>
    <name type="common">House mosquito</name>
    <dbReference type="NCBI Taxonomy" id="7175"/>
    <lineage>
        <taxon>Eukaryota</taxon>
        <taxon>Metazoa</taxon>
        <taxon>Ecdysozoa</taxon>
        <taxon>Arthropoda</taxon>
        <taxon>Hexapoda</taxon>
        <taxon>Insecta</taxon>
        <taxon>Pterygota</taxon>
        <taxon>Neoptera</taxon>
        <taxon>Endopterygota</taxon>
        <taxon>Diptera</taxon>
        <taxon>Nematocera</taxon>
        <taxon>Culicoidea</taxon>
        <taxon>Culicidae</taxon>
        <taxon>Culicinae</taxon>
        <taxon>Culicini</taxon>
        <taxon>Culex</taxon>
        <taxon>Culex</taxon>
    </lineage>
</organism>
<name>A0A8D8BVU0_CULPI</name>
<dbReference type="AlphaFoldDB" id="A0A8D8BVU0"/>
<protein>
    <submittedName>
        <fullName evidence="1">(northern house mosquito) hypothetical protein</fullName>
    </submittedName>
</protein>
<proteinExistence type="predicted"/>
<reference evidence="1" key="1">
    <citation type="submission" date="2021-05" db="EMBL/GenBank/DDBJ databases">
        <authorList>
            <person name="Alioto T."/>
            <person name="Alioto T."/>
            <person name="Gomez Garrido J."/>
        </authorList>
    </citation>
    <scope>NUCLEOTIDE SEQUENCE</scope>
</reference>
<accession>A0A8D8BVU0</accession>
<dbReference type="EMBL" id="HBUE01083889">
    <property type="protein sequence ID" value="CAG6478821.1"/>
    <property type="molecule type" value="Transcribed_RNA"/>
</dbReference>